<organism evidence="3 4">
    <name type="scientific">Chryseobacterium artocarpi</name>
    <dbReference type="NCBI Taxonomy" id="1414727"/>
    <lineage>
        <taxon>Bacteria</taxon>
        <taxon>Pseudomonadati</taxon>
        <taxon>Bacteroidota</taxon>
        <taxon>Flavobacteriia</taxon>
        <taxon>Flavobacteriales</taxon>
        <taxon>Weeksellaceae</taxon>
        <taxon>Chryseobacterium group</taxon>
        <taxon>Chryseobacterium</taxon>
    </lineage>
</organism>
<dbReference type="OrthoDB" id="3831186at2"/>
<dbReference type="InterPro" id="IPR010982">
    <property type="entry name" value="Lambda_DNA-bd_dom_sf"/>
</dbReference>
<dbReference type="GO" id="GO:0003677">
    <property type="term" value="F:DNA binding"/>
    <property type="evidence" value="ECO:0007669"/>
    <property type="project" value="UniProtKB-KW"/>
</dbReference>
<proteinExistence type="predicted"/>
<sequence length="252" mass="29267">MSLLSDNLRFLRNELKVSQQAVAHHLVITRARYSKYEEGASEPPIEILLRIARYYRVSMDLLVTVDLRKYKLEEILKLPDNRILLPIKTDSKGENKIEIIPYKASMGYLVGYSDPEYIENLQTMSLPFLHNGKYRAFPVEGDSMPPYQDGTYIIGQYIEDITDMTVGKTYLLVTRDGFIFKRLEIINGNSITVKSDNPFYANLEIPFHDLKEIWLYAGSFTNREQKMLDATNEDIKNLLIKLMQQIDDLKNK</sequence>
<accession>A0A1B8ZZT4</accession>
<dbReference type="Gene3D" id="2.10.109.10">
    <property type="entry name" value="Umud Fragment, subunit A"/>
    <property type="match status" value="1"/>
</dbReference>
<dbReference type="Gene3D" id="1.10.260.40">
    <property type="entry name" value="lambda repressor-like DNA-binding domains"/>
    <property type="match status" value="1"/>
</dbReference>
<reference evidence="3 4" key="1">
    <citation type="submission" date="2016-07" db="EMBL/GenBank/DDBJ databases">
        <authorList>
            <person name="Jeong J.-J."/>
            <person name="Kim D.W."/>
            <person name="Sang M.K."/>
            <person name="Choi I.-G."/>
            <person name="Kim K.D."/>
        </authorList>
    </citation>
    <scope>NUCLEOTIDE SEQUENCE [LARGE SCALE GENOMIC DNA]</scope>
    <source>
        <strain evidence="3 4">UTM-3</strain>
    </source>
</reference>
<dbReference type="PANTHER" id="PTHR46558:SF11">
    <property type="entry name" value="HTH-TYPE TRANSCRIPTIONAL REGULATOR XRE"/>
    <property type="match status" value="1"/>
</dbReference>
<keyword evidence="1" id="KW-0238">DNA-binding</keyword>
<dbReference type="SUPFAM" id="SSF47413">
    <property type="entry name" value="lambda repressor-like DNA-binding domains"/>
    <property type="match status" value="1"/>
</dbReference>
<evidence type="ECO:0000313" key="4">
    <source>
        <dbReference type="Proteomes" id="UP000092651"/>
    </source>
</evidence>
<dbReference type="InterPro" id="IPR015927">
    <property type="entry name" value="Peptidase_S24_S26A/B/C"/>
</dbReference>
<evidence type="ECO:0000313" key="3">
    <source>
        <dbReference type="EMBL" id="OCA77111.1"/>
    </source>
</evidence>
<dbReference type="CDD" id="cd00093">
    <property type="entry name" value="HTH_XRE"/>
    <property type="match status" value="1"/>
</dbReference>
<dbReference type="SMART" id="SM00530">
    <property type="entry name" value="HTH_XRE"/>
    <property type="match status" value="1"/>
</dbReference>
<keyword evidence="4" id="KW-1185">Reference proteome</keyword>
<comment type="caution">
    <text evidence="3">The sequence shown here is derived from an EMBL/GenBank/DDBJ whole genome shotgun (WGS) entry which is preliminary data.</text>
</comment>
<dbReference type="InterPro" id="IPR036286">
    <property type="entry name" value="LexA/Signal_pep-like_sf"/>
</dbReference>
<dbReference type="Proteomes" id="UP000092651">
    <property type="component" value="Unassembled WGS sequence"/>
</dbReference>
<dbReference type="InterPro" id="IPR001387">
    <property type="entry name" value="Cro/C1-type_HTH"/>
</dbReference>
<dbReference type="Pfam" id="PF00717">
    <property type="entry name" value="Peptidase_S24"/>
    <property type="match status" value="1"/>
</dbReference>
<dbReference type="EMBL" id="MAYH01000001">
    <property type="protein sequence ID" value="OCA77111.1"/>
    <property type="molecule type" value="Genomic_DNA"/>
</dbReference>
<gene>
    <name evidence="3" type="ORF">BBI01_01215</name>
</gene>
<dbReference type="CDD" id="cd06529">
    <property type="entry name" value="S24_LexA-like"/>
    <property type="match status" value="1"/>
</dbReference>
<protein>
    <submittedName>
        <fullName evidence="3">XRE family transcriptional regulator</fullName>
    </submittedName>
</protein>
<dbReference type="SUPFAM" id="SSF51306">
    <property type="entry name" value="LexA/Signal peptidase"/>
    <property type="match status" value="1"/>
</dbReference>
<feature type="domain" description="HTH cro/C1-type" evidence="2">
    <location>
        <begin position="8"/>
        <end position="62"/>
    </location>
</feature>
<dbReference type="PROSITE" id="PS50943">
    <property type="entry name" value="HTH_CROC1"/>
    <property type="match status" value="1"/>
</dbReference>
<dbReference type="RefSeq" id="WP_065392865.1">
    <property type="nucleotide sequence ID" value="NZ_MAYH01000001.1"/>
</dbReference>
<evidence type="ECO:0000259" key="2">
    <source>
        <dbReference type="PROSITE" id="PS50943"/>
    </source>
</evidence>
<dbReference type="PANTHER" id="PTHR46558">
    <property type="entry name" value="TRACRIPTIONAL REGULATORY PROTEIN-RELATED-RELATED"/>
    <property type="match status" value="1"/>
</dbReference>
<dbReference type="AlphaFoldDB" id="A0A1B8ZZT4"/>
<dbReference type="Pfam" id="PF01381">
    <property type="entry name" value="HTH_3"/>
    <property type="match status" value="1"/>
</dbReference>
<evidence type="ECO:0000256" key="1">
    <source>
        <dbReference type="ARBA" id="ARBA00023125"/>
    </source>
</evidence>
<dbReference type="InterPro" id="IPR039418">
    <property type="entry name" value="LexA-like"/>
</dbReference>
<name>A0A1B8ZZT4_9FLAO</name>